<keyword evidence="3" id="KW-1185">Reference proteome</keyword>
<comment type="caution">
    <text evidence="2">The sequence shown here is derived from an EMBL/GenBank/DDBJ whole genome shotgun (WGS) entry which is preliminary data.</text>
</comment>
<gene>
    <name evidence="2" type="ORF">AMORRO_LOCUS572</name>
</gene>
<organism evidence="2 3">
    <name type="scientific">Acaulospora morrowiae</name>
    <dbReference type="NCBI Taxonomy" id="94023"/>
    <lineage>
        <taxon>Eukaryota</taxon>
        <taxon>Fungi</taxon>
        <taxon>Fungi incertae sedis</taxon>
        <taxon>Mucoromycota</taxon>
        <taxon>Glomeromycotina</taxon>
        <taxon>Glomeromycetes</taxon>
        <taxon>Diversisporales</taxon>
        <taxon>Acaulosporaceae</taxon>
        <taxon>Acaulospora</taxon>
    </lineage>
</organism>
<evidence type="ECO:0000313" key="3">
    <source>
        <dbReference type="Proteomes" id="UP000789342"/>
    </source>
</evidence>
<protein>
    <submittedName>
        <fullName evidence="2">16092_t:CDS:1</fullName>
    </submittedName>
</protein>
<name>A0A9N8YTD3_9GLOM</name>
<reference evidence="2" key="1">
    <citation type="submission" date="2021-06" db="EMBL/GenBank/DDBJ databases">
        <authorList>
            <person name="Kallberg Y."/>
            <person name="Tangrot J."/>
            <person name="Rosling A."/>
        </authorList>
    </citation>
    <scope>NUCLEOTIDE SEQUENCE</scope>
    <source>
        <strain evidence="2">CL551</strain>
    </source>
</reference>
<feature type="compositionally biased region" description="Basic and acidic residues" evidence="1">
    <location>
        <begin position="60"/>
        <end position="69"/>
    </location>
</feature>
<accession>A0A9N8YTD3</accession>
<proteinExistence type="predicted"/>
<dbReference type="AlphaFoldDB" id="A0A9N8YTD3"/>
<evidence type="ECO:0000313" key="2">
    <source>
        <dbReference type="EMBL" id="CAG8445335.1"/>
    </source>
</evidence>
<feature type="non-terminal residue" evidence="2">
    <location>
        <position position="1"/>
    </location>
</feature>
<dbReference type="Proteomes" id="UP000789342">
    <property type="component" value="Unassembled WGS sequence"/>
</dbReference>
<dbReference type="EMBL" id="CAJVPV010000168">
    <property type="protein sequence ID" value="CAG8445335.1"/>
    <property type="molecule type" value="Genomic_DNA"/>
</dbReference>
<evidence type="ECO:0000256" key="1">
    <source>
        <dbReference type="SAM" id="MobiDB-lite"/>
    </source>
</evidence>
<sequence length="69" mass="8139">MTGIERPLQLTLQRQLYFVVQYPTNVSEVMAIHQHNKDDDRIEKESLQKILSPPNQPTKPHQDLQKQDM</sequence>
<feature type="region of interest" description="Disordered" evidence="1">
    <location>
        <begin position="47"/>
        <end position="69"/>
    </location>
</feature>
<dbReference type="OrthoDB" id="5319158at2759"/>